<evidence type="ECO:0000259" key="2">
    <source>
        <dbReference type="SMART" id="SM00530"/>
    </source>
</evidence>
<evidence type="ECO:0000256" key="1">
    <source>
        <dbReference type="SAM" id="MobiDB-lite"/>
    </source>
</evidence>
<evidence type="ECO:0000313" key="4">
    <source>
        <dbReference type="Proteomes" id="UP001501509"/>
    </source>
</evidence>
<protein>
    <recommendedName>
        <fullName evidence="2">HTH cro/C1-type domain-containing protein</fullName>
    </recommendedName>
</protein>
<proteinExistence type="predicted"/>
<dbReference type="InterPro" id="IPR001387">
    <property type="entry name" value="Cro/C1-type_HTH"/>
</dbReference>
<gene>
    <name evidence="3" type="ORF">GCM10010411_13820</name>
</gene>
<dbReference type="Proteomes" id="UP001501509">
    <property type="component" value="Unassembled WGS sequence"/>
</dbReference>
<accession>A0ABN3PGX6</accession>
<dbReference type="PANTHER" id="PTHR35010:SF3">
    <property type="entry name" value="BLL4873 PROTEIN"/>
    <property type="match status" value="1"/>
</dbReference>
<evidence type="ECO:0000313" key="3">
    <source>
        <dbReference type="EMBL" id="GAA2582351.1"/>
    </source>
</evidence>
<dbReference type="SUPFAM" id="SSF47413">
    <property type="entry name" value="lambda repressor-like DNA-binding domains"/>
    <property type="match status" value="1"/>
</dbReference>
<dbReference type="Gene3D" id="1.10.260.40">
    <property type="entry name" value="lambda repressor-like DNA-binding domains"/>
    <property type="match status" value="1"/>
</dbReference>
<name>A0ABN3PGX6_9ACTN</name>
<feature type="compositionally biased region" description="Low complexity" evidence="1">
    <location>
        <begin position="44"/>
        <end position="53"/>
    </location>
</feature>
<dbReference type="Pfam" id="PF17765">
    <property type="entry name" value="MLTR_LBD"/>
    <property type="match status" value="1"/>
</dbReference>
<feature type="domain" description="HTH cro/C1-type" evidence="2">
    <location>
        <begin position="129"/>
        <end position="201"/>
    </location>
</feature>
<feature type="compositionally biased region" description="Basic and acidic residues" evidence="1">
    <location>
        <begin position="54"/>
        <end position="68"/>
    </location>
</feature>
<dbReference type="InterPro" id="IPR041413">
    <property type="entry name" value="MLTR_LBD"/>
</dbReference>
<dbReference type="InterPro" id="IPR010982">
    <property type="entry name" value="Lambda_DNA-bd_dom_sf"/>
</dbReference>
<dbReference type="CDD" id="cd00093">
    <property type="entry name" value="HTH_XRE"/>
    <property type="match status" value="1"/>
</dbReference>
<feature type="compositionally biased region" description="Basic and acidic residues" evidence="1">
    <location>
        <begin position="14"/>
        <end position="43"/>
    </location>
</feature>
<dbReference type="PANTHER" id="PTHR35010">
    <property type="entry name" value="BLL4672 PROTEIN-RELATED"/>
    <property type="match status" value="1"/>
</dbReference>
<dbReference type="Pfam" id="PF13560">
    <property type="entry name" value="HTH_31"/>
    <property type="match status" value="1"/>
</dbReference>
<comment type="caution">
    <text evidence="3">The sequence shown here is derived from an EMBL/GenBank/DDBJ whole genome shotgun (WGS) entry which is preliminary data.</text>
</comment>
<sequence length="395" mass="43948">MEGDLGPADQDQDLPEREQTGGHDDAEHADDGTGREYHRDGREAAIPAAAPHVAGEREQRARGGEETTPRVPRHHRTRTGHVASLEPEAINARPGGEPARARGYRGAMSSVNGPEGTSHGLRRDELRDFLRTRRARLTPRDVGMPDAGRRRTPGLRREEVAVLAGVGVSWYTWLEQGRDIKVSGDVLDAIARALRLDEAERQHLYLLAGLNPPQAEAKDSVEISPELQRVLDAWSPRPAYVRDRYWNFAAINQAAQIVFGYDVHDHNCVVTFFTNERYRARDTRWAEAASKVAGRFRADAARYPDDPEFGRIAADLSAVSPEFAEIWARHEVTADTTAVKTIDHPDVGELAFEALAMPLEAIPGHHLVLHNPKPGTETQERLERLMSRVRLVQAS</sequence>
<organism evidence="3 4">
    <name type="scientific">Actinomadura fulvescens</name>
    <dbReference type="NCBI Taxonomy" id="46160"/>
    <lineage>
        <taxon>Bacteria</taxon>
        <taxon>Bacillati</taxon>
        <taxon>Actinomycetota</taxon>
        <taxon>Actinomycetes</taxon>
        <taxon>Streptosporangiales</taxon>
        <taxon>Thermomonosporaceae</taxon>
        <taxon>Actinomadura</taxon>
    </lineage>
</organism>
<dbReference type="EMBL" id="BAAATD010000001">
    <property type="protein sequence ID" value="GAA2582351.1"/>
    <property type="molecule type" value="Genomic_DNA"/>
</dbReference>
<keyword evidence="4" id="KW-1185">Reference proteome</keyword>
<feature type="region of interest" description="Disordered" evidence="1">
    <location>
        <begin position="1"/>
        <end position="121"/>
    </location>
</feature>
<dbReference type="Gene3D" id="3.30.450.180">
    <property type="match status" value="1"/>
</dbReference>
<dbReference type="SMART" id="SM00530">
    <property type="entry name" value="HTH_XRE"/>
    <property type="match status" value="1"/>
</dbReference>
<reference evidence="3 4" key="1">
    <citation type="journal article" date="2019" name="Int. J. Syst. Evol. Microbiol.">
        <title>The Global Catalogue of Microorganisms (GCM) 10K type strain sequencing project: providing services to taxonomists for standard genome sequencing and annotation.</title>
        <authorList>
            <consortium name="The Broad Institute Genomics Platform"/>
            <consortium name="The Broad Institute Genome Sequencing Center for Infectious Disease"/>
            <person name="Wu L."/>
            <person name="Ma J."/>
        </authorList>
    </citation>
    <scope>NUCLEOTIDE SEQUENCE [LARGE SCALE GENOMIC DNA]</scope>
    <source>
        <strain evidence="3 4">JCM 6833</strain>
    </source>
</reference>